<dbReference type="InterPro" id="IPR016024">
    <property type="entry name" value="ARM-type_fold"/>
</dbReference>
<name>A0A8C2Z1T1_CYCLU</name>
<dbReference type="AlphaFoldDB" id="A0A8C2Z1T1"/>
<organism evidence="1 2">
    <name type="scientific">Cyclopterus lumpus</name>
    <name type="common">Lumpsucker</name>
    <dbReference type="NCBI Taxonomy" id="8103"/>
    <lineage>
        <taxon>Eukaryota</taxon>
        <taxon>Metazoa</taxon>
        <taxon>Chordata</taxon>
        <taxon>Craniata</taxon>
        <taxon>Vertebrata</taxon>
        <taxon>Euteleostomi</taxon>
        <taxon>Actinopterygii</taxon>
        <taxon>Neopterygii</taxon>
        <taxon>Teleostei</taxon>
        <taxon>Neoteleostei</taxon>
        <taxon>Acanthomorphata</taxon>
        <taxon>Eupercaria</taxon>
        <taxon>Perciformes</taxon>
        <taxon>Cottioidei</taxon>
        <taxon>Cottales</taxon>
        <taxon>Cyclopteridae</taxon>
        <taxon>Cyclopterus</taxon>
    </lineage>
</organism>
<sequence>MTGYQENDVDVALYGALALWSCSKSTKNKEAICKAGGIPQLGRLLKSPDENMRIAVVGTLQECASEESCRMAIQTKDMIKDLLKNLRSDNDELQIHCASAIFKCAEDKQTRDLVPMYKGLQLLVSLLSKADNKELLAAVTGAIWKCSISMENMAKFQDYNTMETLVGLLIDQPEEVLVNVVGALGEFAQIPANKTTILKCGGIRSLMKLLKKTNQMLLVNISKVVGACATDMDCMAIIDELDGVRLVWSLLKNSSADVQSSAAWALCPCIMNAKDSGDLVHSLLGALDLVVELLESTNNEVVVSMCAVIAKIAIVKENMAILADLGVIQLLTKLASTTDDKLRRHLADAVCQCCMWGDNRTAFGEAVAPLVRFLKSKDEAVLQSTALALFELSWNPHNIITMHERGVVKVGCRPVEAGFMALYFCFS</sequence>
<dbReference type="Gene3D" id="1.25.10.10">
    <property type="entry name" value="Leucine-rich Repeat Variant"/>
    <property type="match status" value="2"/>
</dbReference>
<dbReference type="InterPro" id="IPR011989">
    <property type="entry name" value="ARM-like"/>
</dbReference>
<dbReference type="GO" id="GO:0061371">
    <property type="term" value="P:determination of heart left/right asymmetry"/>
    <property type="evidence" value="ECO:0007669"/>
    <property type="project" value="Ensembl"/>
</dbReference>
<dbReference type="SMART" id="SM00185">
    <property type="entry name" value="ARM"/>
    <property type="match status" value="6"/>
</dbReference>
<proteinExistence type="predicted"/>
<dbReference type="SUPFAM" id="SSF48371">
    <property type="entry name" value="ARM repeat"/>
    <property type="match status" value="2"/>
</dbReference>
<dbReference type="PANTHER" id="PTHR46241">
    <property type="entry name" value="ARMADILLO REPEAT-CONTAINING PROTEIN 4 ARMC4"/>
    <property type="match status" value="1"/>
</dbReference>
<dbReference type="GeneTree" id="ENSGT00940000156625"/>
<keyword evidence="2" id="KW-1185">Reference proteome</keyword>
<dbReference type="Proteomes" id="UP000694565">
    <property type="component" value="Unplaced"/>
</dbReference>
<protein>
    <submittedName>
        <fullName evidence="1">Outer dynein arm docking complex subunit 2</fullName>
    </submittedName>
</protein>
<dbReference type="InterPro" id="IPR000225">
    <property type="entry name" value="Armadillo"/>
</dbReference>
<dbReference type="Ensembl" id="ENSCLMT00005014637.1">
    <property type="protein sequence ID" value="ENSCLMP00005013697.1"/>
    <property type="gene ID" value="ENSCLMG00005007253.1"/>
</dbReference>
<dbReference type="PANTHER" id="PTHR46241:SF1">
    <property type="entry name" value="OUTER DYNEIN ARM-DOCKING COMPLEX SUBUNIT 2"/>
    <property type="match status" value="1"/>
</dbReference>
<evidence type="ECO:0000313" key="2">
    <source>
        <dbReference type="Proteomes" id="UP000694565"/>
    </source>
</evidence>
<evidence type="ECO:0000313" key="1">
    <source>
        <dbReference type="Ensembl" id="ENSCLMP00005013697.1"/>
    </source>
</evidence>
<reference evidence="1" key="2">
    <citation type="submission" date="2025-09" db="UniProtKB">
        <authorList>
            <consortium name="Ensembl"/>
        </authorList>
    </citation>
    <scope>IDENTIFICATION</scope>
</reference>
<accession>A0A8C2Z1T1</accession>
<reference evidence="1" key="1">
    <citation type="submission" date="2025-08" db="UniProtKB">
        <authorList>
            <consortium name="Ensembl"/>
        </authorList>
    </citation>
    <scope>IDENTIFICATION</scope>
</reference>
<dbReference type="Pfam" id="PF00514">
    <property type="entry name" value="Arm"/>
    <property type="match status" value="1"/>
</dbReference>